<organism evidence="2 3">
    <name type="scientific">Burkholderia arboris</name>
    <dbReference type="NCBI Taxonomy" id="488730"/>
    <lineage>
        <taxon>Bacteria</taxon>
        <taxon>Pseudomonadati</taxon>
        <taxon>Pseudomonadota</taxon>
        <taxon>Betaproteobacteria</taxon>
        <taxon>Burkholderiales</taxon>
        <taxon>Burkholderiaceae</taxon>
        <taxon>Burkholderia</taxon>
        <taxon>Burkholderia cepacia complex</taxon>
    </lineage>
</organism>
<gene>
    <name evidence="2" type="ORF">OHZ10_01250</name>
</gene>
<protein>
    <submittedName>
        <fullName evidence="2">DUF4386 domain-containing protein</fullName>
    </submittedName>
</protein>
<evidence type="ECO:0000256" key="1">
    <source>
        <dbReference type="SAM" id="Phobius"/>
    </source>
</evidence>
<keyword evidence="1" id="KW-1133">Transmembrane helix</keyword>
<feature type="transmembrane region" description="Helical" evidence="1">
    <location>
        <begin position="108"/>
        <end position="128"/>
    </location>
</feature>
<keyword evidence="3" id="KW-1185">Reference proteome</keyword>
<evidence type="ECO:0000313" key="2">
    <source>
        <dbReference type="EMBL" id="XAE48285.1"/>
    </source>
</evidence>
<sequence length="159" mass="16945">MDVRSEAAEFRARVIARQAAGGCCQTRKTPASCRLPEPARVAGGSAPRSPEGKALVMTSPDPTPRQIIVFVLYSVLCLPASMTVAGYAATRITQNVSNFEGGAGYAALWWIIILTCVFYGLSIALFALLRKRIAILAAITVAFAVLSVPAIRVIYELAT</sequence>
<name>A0ABZ3DGY2_9BURK</name>
<reference evidence="2 3" key="1">
    <citation type="submission" date="2022-10" db="EMBL/GenBank/DDBJ databases">
        <title>Genomic of Burkholderia cepacia PN-1.</title>
        <authorList>
            <person name="Yang Y."/>
            <person name="Guan H."/>
            <person name="Huang J."/>
        </authorList>
    </citation>
    <scope>NUCLEOTIDE SEQUENCE [LARGE SCALE GENOMIC DNA]</scope>
    <source>
        <strain evidence="2 3">PN-1</strain>
    </source>
</reference>
<feature type="transmembrane region" description="Helical" evidence="1">
    <location>
        <begin position="67"/>
        <end position="88"/>
    </location>
</feature>
<feature type="transmembrane region" description="Helical" evidence="1">
    <location>
        <begin position="135"/>
        <end position="155"/>
    </location>
</feature>
<keyword evidence="1" id="KW-0472">Membrane</keyword>
<dbReference type="RefSeq" id="WP_230950375.1">
    <property type="nucleotide sequence ID" value="NZ_CP101524.1"/>
</dbReference>
<dbReference type="EMBL" id="CP109821">
    <property type="protein sequence ID" value="XAE48285.1"/>
    <property type="molecule type" value="Genomic_DNA"/>
</dbReference>
<accession>A0ABZ3DGY2</accession>
<evidence type="ECO:0000313" key="3">
    <source>
        <dbReference type="Proteomes" id="UP001448498"/>
    </source>
</evidence>
<proteinExistence type="predicted"/>
<dbReference type="Proteomes" id="UP001448498">
    <property type="component" value="Chromosome 1"/>
</dbReference>
<keyword evidence="1" id="KW-0812">Transmembrane</keyword>